<evidence type="ECO:0000313" key="2">
    <source>
        <dbReference type="Proteomes" id="UP000186143"/>
    </source>
</evidence>
<evidence type="ECO:0000313" key="1">
    <source>
        <dbReference type="EMBL" id="OLP54875.1"/>
    </source>
</evidence>
<gene>
    <name evidence="1" type="ORF">BJF92_13795</name>
</gene>
<comment type="caution">
    <text evidence="1">The sequence shown here is derived from an EMBL/GenBank/DDBJ whole genome shotgun (WGS) entry which is preliminary data.</text>
</comment>
<organism evidence="1 2">
    <name type="scientific">Xaviernesmea rhizosphaerae</name>
    <dbReference type="NCBI Taxonomy" id="1672749"/>
    <lineage>
        <taxon>Bacteria</taxon>
        <taxon>Pseudomonadati</taxon>
        <taxon>Pseudomonadota</taxon>
        <taxon>Alphaproteobacteria</taxon>
        <taxon>Hyphomicrobiales</taxon>
        <taxon>Rhizobiaceae</taxon>
        <taxon>Rhizobium/Agrobacterium group</taxon>
        <taxon>Xaviernesmea</taxon>
    </lineage>
</organism>
<reference evidence="1 2" key="1">
    <citation type="submission" date="2016-09" db="EMBL/GenBank/DDBJ databases">
        <title>Rhizobium sp. nov., a novel species isolated from the rice rhizosphere.</title>
        <authorList>
            <person name="Zhao J."/>
            <person name="Zhang X."/>
        </authorList>
    </citation>
    <scope>NUCLEOTIDE SEQUENCE [LARGE SCALE GENOMIC DNA]</scope>
    <source>
        <strain evidence="1 2">MH17</strain>
    </source>
</reference>
<dbReference type="STRING" id="1672749.BJF92_13795"/>
<dbReference type="RefSeq" id="WP_075635434.1">
    <property type="nucleotide sequence ID" value="NZ_MKIO01000031.1"/>
</dbReference>
<dbReference type="Proteomes" id="UP000186143">
    <property type="component" value="Unassembled WGS sequence"/>
</dbReference>
<protein>
    <recommendedName>
        <fullName evidence="3">DUF2971 domain-containing protein</fullName>
    </recommendedName>
</protein>
<sequence>MRLYYFTKPEHGLENIRRRRIKIARIKDLNDPYEFIPLMGDRALRKGMREMKRLADSEYGIVCFTSSWEHPMMWSHYADRHRGVCLGFDVVSARPIIPIEYTPHLLAEKDFKVQQIDDIDTLDYMRTWFVKFDSWAYEAEKRMVFQLDQEEVENGLYFHRFEPALRLAEVVVGAESDITRDQVTAAIGDLQNVELTKARLAFQRFAVVKQHQESMWKKTEDLDPEHAM</sequence>
<name>A0A1Q9AI38_9HYPH</name>
<proteinExistence type="predicted"/>
<dbReference type="InterPro" id="IPR021352">
    <property type="entry name" value="DUF2971"/>
</dbReference>
<dbReference type="AlphaFoldDB" id="A0A1Q9AI38"/>
<evidence type="ECO:0008006" key="3">
    <source>
        <dbReference type="Google" id="ProtNLM"/>
    </source>
</evidence>
<dbReference type="EMBL" id="MKIO01000031">
    <property type="protein sequence ID" value="OLP54875.1"/>
    <property type="molecule type" value="Genomic_DNA"/>
</dbReference>
<dbReference type="OrthoDB" id="4119964at2"/>
<dbReference type="Pfam" id="PF11185">
    <property type="entry name" value="DUF2971"/>
    <property type="match status" value="1"/>
</dbReference>
<accession>A0A1Q9AI38</accession>